<dbReference type="eggNOG" id="COG0406">
    <property type="taxonomic scope" value="Bacteria"/>
</dbReference>
<dbReference type="EC" id="3.6.1.-" evidence="6"/>
<comment type="similarity">
    <text evidence="1 3">Belongs to the Nudix hydrolase family.</text>
</comment>
<accession>K0K7R6</accession>
<evidence type="ECO:0000313" key="7">
    <source>
        <dbReference type="Proteomes" id="UP000006281"/>
    </source>
</evidence>
<evidence type="ECO:0000256" key="1">
    <source>
        <dbReference type="ARBA" id="ARBA00005582"/>
    </source>
</evidence>
<evidence type="ECO:0000259" key="5">
    <source>
        <dbReference type="PROSITE" id="PS51462"/>
    </source>
</evidence>
<dbReference type="SUPFAM" id="SSF53254">
    <property type="entry name" value="Phosphoglycerate mutase-like"/>
    <property type="match status" value="1"/>
</dbReference>
<dbReference type="InterPro" id="IPR013078">
    <property type="entry name" value="His_Pase_superF_clade-1"/>
</dbReference>
<dbReference type="Pfam" id="PF00293">
    <property type="entry name" value="NUDIX"/>
    <property type="match status" value="1"/>
</dbReference>
<name>K0K7R6_SACES</name>
<dbReference type="GO" id="GO:0006754">
    <property type="term" value="P:ATP biosynthetic process"/>
    <property type="evidence" value="ECO:0007669"/>
    <property type="project" value="TreeGrafter"/>
</dbReference>
<keyword evidence="7" id="KW-1185">Reference proteome</keyword>
<dbReference type="HOGENOM" id="CLU_048989_0_0_11"/>
<organism evidence="6 7">
    <name type="scientific">Saccharothrix espanaensis (strain ATCC 51144 / DSM 44229 / JCM 9112 / NBRC 15066 / NRRL 15764)</name>
    <dbReference type="NCBI Taxonomy" id="1179773"/>
    <lineage>
        <taxon>Bacteria</taxon>
        <taxon>Bacillati</taxon>
        <taxon>Actinomycetota</taxon>
        <taxon>Actinomycetes</taxon>
        <taxon>Pseudonocardiales</taxon>
        <taxon>Pseudonocardiaceae</taxon>
        <taxon>Saccharothrix</taxon>
    </lineage>
</organism>
<dbReference type="InterPro" id="IPR051325">
    <property type="entry name" value="Nudix_hydrolase_domain"/>
</dbReference>
<dbReference type="STRING" id="1179773.BN6_71860"/>
<reference evidence="6 7" key="1">
    <citation type="journal article" date="2012" name="BMC Genomics">
        <title>Complete genome sequence of Saccharothrix espanaensis DSM 44229T and comparison to the other completely sequenced Pseudonocardiaceae.</title>
        <authorList>
            <person name="Strobel T."/>
            <person name="Al-Dilaimi A."/>
            <person name="Blom J."/>
            <person name="Gessner A."/>
            <person name="Kalinowski J."/>
            <person name="Luzhetska M."/>
            <person name="Puhler A."/>
            <person name="Szczepanowski R."/>
            <person name="Bechthold A."/>
            <person name="Ruckert C."/>
        </authorList>
    </citation>
    <scope>NUCLEOTIDE SEQUENCE [LARGE SCALE GENOMIC DNA]</scope>
    <source>
        <strain evidence="7">ATCC 51144 / DSM 44229 / JCM 9112 / NBRC 15066 / NRRL 15764</strain>
    </source>
</reference>
<dbReference type="EMBL" id="HE804045">
    <property type="protein sequence ID" value="CCH34421.1"/>
    <property type="molecule type" value="Genomic_DNA"/>
</dbReference>
<dbReference type="PANTHER" id="PTHR21340">
    <property type="entry name" value="DIADENOSINE 5,5-P1,P4-TETRAPHOSPHATE PYROPHOSPHOHYDROLASE MUTT"/>
    <property type="match status" value="1"/>
</dbReference>
<protein>
    <submittedName>
        <fullName evidence="6">Putative mutator mutT1 protein</fullName>
        <ecNumber evidence="6">3.6.1.-</ecNumber>
    </submittedName>
</protein>
<dbReference type="CDD" id="cd03673">
    <property type="entry name" value="NUDIX_Ap6A_hydrolase"/>
    <property type="match status" value="1"/>
</dbReference>
<keyword evidence="2 3" id="KW-0378">Hydrolase</keyword>
<dbReference type="eggNOG" id="COG1051">
    <property type="taxonomic scope" value="Bacteria"/>
</dbReference>
<feature type="compositionally biased region" description="Basic residues" evidence="4">
    <location>
        <begin position="1"/>
        <end position="10"/>
    </location>
</feature>
<evidence type="ECO:0000256" key="2">
    <source>
        <dbReference type="ARBA" id="ARBA00022801"/>
    </source>
</evidence>
<dbReference type="Pfam" id="PF00300">
    <property type="entry name" value="His_Phos_1"/>
    <property type="match status" value="1"/>
</dbReference>
<dbReference type="InterPro" id="IPR015797">
    <property type="entry name" value="NUDIX_hydrolase-like_dom_sf"/>
</dbReference>
<dbReference type="Proteomes" id="UP000006281">
    <property type="component" value="Chromosome"/>
</dbReference>
<sequence length="340" mass="36461">MLGAATRRRVGGVPGRRQPGARPPDRVAARTPSTRVIRAAGAVLWRADGLVAVVHRPRYDDWSLPKGKLDPGETVPAAAVREVREETGFDAVLGRYLATVRYTAFGKPKTVDFFAARAAGGSFAPNDEVDELRWVPVAEAAELVTKDTDRDVLAAYAAEPTDLATVLLVRHAKAGKRDNWPGEDDLRPLSQAGRRQAEGLRALLPLWGPTRVHSAPRTRCVDTVLGVARDLGSQVLVEPRLSEEGYWPDREAGLVRLLEIADGAGVPVVSSQGGVIPDVVATLASLAGLPLTEVPCKKGSVWLLAFRRPEPGWSTSDSSASWPRLVSAHYLPSPLAAPVP</sequence>
<dbReference type="InterPro" id="IPR020084">
    <property type="entry name" value="NUDIX_hydrolase_CS"/>
</dbReference>
<feature type="region of interest" description="Disordered" evidence="4">
    <location>
        <begin position="1"/>
        <end position="31"/>
    </location>
</feature>
<dbReference type="Gene3D" id="3.90.79.10">
    <property type="entry name" value="Nucleoside Triphosphate Pyrophosphohydrolase"/>
    <property type="match status" value="1"/>
</dbReference>
<dbReference type="PRINTS" id="PR00502">
    <property type="entry name" value="NUDIXFAMILY"/>
</dbReference>
<evidence type="ECO:0000256" key="4">
    <source>
        <dbReference type="SAM" id="MobiDB-lite"/>
    </source>
</evidence>
<dbReference type="SMART" id="SM00855">
    <property type="entry name" value="PGAM"/>
    <property type="match status" value="1"/>
</dbReference>
<dbReference type="SUPFAM" id="SSF55811">
    <property type="entry name" value="Nudix"/>
    <property type="match status" value="1"/>
</dbReference>
<dbReference type="PATRIC" id="fig|1179773.3.peg.7262"/>
<dbReference type="PANTHER" id="PTHR21340:SF0">
    <property type="entry name" value="BIS(5'-NUCLEOSYL)-TETRAPHOSPHATASE [ASYMMETRICAL]"/>
    <property type="match status" value="1"/>
</dbReference>
<dbReference type="KEGG" id="sesp:BN6_71860"/>
<dbReference type="PROSITE" id="PS00893">
    <property type="entry name" value="NUDIX_BOX"/>
    <property type="match status" value="1"/>
</dbReference>
<dbReference type="InterPro" id="IPR029033">
    <property type="entry name" value="His_PPase_superfam"/>
</dbReference>
<evidence type="ECO:0000313" key="6">
    <source>
        <dbReference type="EMBL" id="CCH34421.1"/>
    </source>
</evidence>
<dbReference type="CDD" id="cd07067">
    <property type="entry name" value="HP_PGM_like"/>
    <property type="match status" value="1"/>
</dbReference>
<proteinExistence type="inferred from homology"/>
<dbReference type="PROSITE" id="PS51462">
    <property type="entry name" value="NUDIX"/>
    <property type="match status" value="1"/>
</dbReference>
<dbReference type="InterPro" id="IPR000086">
    <property type="entry name" value="NUDIX_hydrolase_dom"/>
</dbReference>
<dbReference type="BioCyc" id="SESP1179773:BN6_RS34685-MONOMER"/>
<dbReference type="GO" id="GO:0006167">
    <property type="term" value="P:AMP biosynthetic process"/>
    <property type="evidence" value="ECO:0007669"/>
    <property type="project" value="TreeGrafter"/>
</dbReference>
<dbReference type="Gene3D" id="3.40.50.1240">
    <property type="entry name" value="Phosphoglycerate mutase-like"/>
    <property type="match status" value="1"/>
</dbReference>
<dbReference type="InterPro" id="IPR020476">
    <property type="entry name" value="Nudix_hydrolase"/>
</dbReference>
<gene>
    <name evidence="6" type="primary">mutT1</name>
    <name evidence="6" type="ordered locus">BN6_71860</name>
</gene>
<evidence type="ECO:0000256" key="3">
    <source>
        <dbReference type="RuleBase" id="RU003476"/>
    </source>
</evidence>
<feature type="domain" description="Nudix hydrolase" evidence="5">
    <location>
        <begin position="35"/>
        <end position="157"/>
    </location>
</feature>
<dbReference type="GO" id="GO:0004081">
    <property type="term" value="F:bis(5'-nucleosyl)-tetraphosphatase (asymmetrical) activity"/>
    <property type="evidence" value="ECO:0007669"/>
    <property type="project" value="TreeGrafter"/>
</dbReference>
<dbReference type="AlphaFoldDB" id="K0K7R6"/>